<feature type="compositionally biased region" description="Polar residues" evidence="12">
    <location>
        <begin position="551"/>
        <end position="574"/>
    </location>
</feature>
<feature type="compositionally biased region" description="Polar residues" evidence="12">
    <location>
        <begin position="894"/>
        <end position="909"/>
    </location>
</feature>
<dbReference type="FunFam" id="3.30.40.10:FF:000047">
    <property type="entry name" value="Roquin-2 isoform 1"/>
    <property type="match status" value="1"/>
</dbReference>
<organism evidence="15 16">
    <name type="scientific">Esox lucius</name>
    <name type="common">Northern pike</name>
    <dbReference type="NCBI Taxonomy" id="8010"/>
    <lineage>
        <taxon>Eukaryota</taxon>
        <taxon>Metazoa</taxon>
        <taxon>Chordata</taxon>
        <taxon>Craniata</taxon>
        <taxon>Vertebrata</taxon>
        <taxon>Euteleostomi</taxon>
        <taxon>Actinopterygii</taxon>
        <taxon>Neopterygii</taxon>
        <taxon>Teleostei</taxon>
        <taxon>Protacanthopterygii</taxon>
        <taxon>Esociformes</taxon>
        <taxon>Esocidae</taxon>
        <taxon>Esox</taxon>
    </lineage>
</organism>
<evidence type="ECO:0000256" key="11">
    <source>
        <dbReference type="PROSITE-ProRule" id="PRU00723"/>
    </source>
</evidence>
<dbReference type="PANTHER" id="PTHR13139:SF6">
    <property type="entry name" value="ROQUIN-1"/>
    <property type="match status" value="1"/>
</dbReference>
<dbReference type="PANTHER" id="PTHR13139">
    <property type="entry name" value="RING FINGER AND CCCH-TYPE ZINC FINGER DOMAIN-CONTAINING PROTEIN"/>
    <property type="match status" value="1"/>
</dbReference>
<dbReference type="InterPro" id="IPR017907">
    <property type="entry name" value="Znf_RING_CS"/>
</dbReference>
<evidence type="ECO:0000259" key="13">
    <source>
        <dbReference type="PROSITE" id="PS50089"/>
    </source>
</evidence>
<evidence type="ECO:0000313" key="16">
    <source>
        <dbReference type="Proteomes" id="UP000265140"/>
    </source>
</evidence>
<dbReference type="Proteomes" id="UP000265140">
    <property type="component" value="Chromosome 8"/>
</dbReference>
<dbReference type="GO" id="GO:0000209">
    <property type="term" value="P:protein polyubiquitination"/>
    <property type="evidence" value="ECO:0007669"/>
    <property type="project" value="TreeGrafter"/>
</dbReference>
<evidence type="ECO:0000256" key="3">
    <source>
        <dbReference type="ARBA" id="ARBA00004906"/>
    </source>
</evidence>
<evidence type="ECO:0000256" key="4">
    <source>
        <dbReference type="ARBA" id="ARBA00012483"/>
    </source>
</evidence>
<dbReference type="SMART" id="SM00356">
    <property type="entry name" value="ZnF_C3H1"/>
    <property type="match status" value="1"/>
</dbReference>
<proteinExistence type="predicted"/>
<feature type="compositionally biased region" description="Pro residues" evidence="12">
    <location>
        <begin position="612"/>
        <end position="641"/>
    </location>
</feature>
<dbReference type="SUPFAM" id="SSF57850">
    <property type="entry name" value="RING/U-box"/>
    <property type="match status" value="1"/>
</dbReference>
<reference evidence="15" key="3">
    <citation type="submission" date="2025-08" db="UniProtKB">
        <authorList>
            <consortium name="Ensembl"/>
        </authorList>
    </citation>
    <scope>IDENTIFICATION</scope>
</reference>
<evidence type="ECO:0000259" key="14">
    <source>
        <dbReference type="PROSITE" id="PS50103"/>
    </source>
</evidence>
<dbReference type="Pfam" id="PF18386">
    <property type="entry name" value="ROQ_II"/>
    <property type="match status" value="1"/>
</dbReference>
<feature type="region of interest" description="Disordered" evidence="12">
    <location>
        <begin position="612"/>
        <end position="727"/>
    </location>
</feature>
<dbReference type="EC" id="2.3.2.27" evidence="4"/>
<feature type="compositionally biased region" description="Low complexity" evidence="12">
    <location>
        <begin position="642"/>
        <end position="651"/>
    </location>
</feature>
<sequence length="973" mass="107477">MPVQAPQWTEFLLCPICTQLFEESVRKPISLGCGHTVCKMCLNKLHRKECPFDQTRITADDIELLPVNTALLQLVGGQVPKRQPTTLLIAAEDMAHYEEASDCVEVLALYLKPLSNNRGVGLSSSGAQSSLSRPMQRKLVTLVHCQLVEAEGRVRATRAARSLGERTVTELILQHQNPQQLSSNLWASVRARGCQFLGPAMQEEALKLVLLALEDGSALSRKVLVLFVVQRLEPRFPQASKTSIGHVVQLLYRASCFKVTKRDEDSSLMQLKEEFRTYEALRREHDSQIVQIAMEGGLRIAPDQWSSLLYGDQSHKSHMQSIIDKLQTPASFAQSVQELTIALQRTGDPANLNRLRPHLELLANINPNPDSPPPTWELLDTGLVAVKTVVHGLVDFIQNHSKKGSDPQQPPQHSKYKTYMCRDMKQKGGCPRGASCTFAHSQDELEKYRKMNKRLAARRPLSLSLTQLNEVGLLPEEVGMLEGLAHKGLTNGMVSSVTGSALPQLISRGADSSYEPLMRKPQSQGSLSAPGSPPDSTSTPLSPGHLHHHCNTSPHSTPQVKYHNCSSDTSVQSNYGPVPLRELVDCRVVYFLSNHVSSLLCTLTGNPPYPYMPSQYPPQPRYVRNPHPPSDPPMSPYPESPYPVSYPQERQCPPPAQPPGPHFSNTAPHGYPPPPHYDSQRHPSYLPPQSYPHRENPSSLPADDASRERYASDVYPPAGPHPGHMRPYASRVKSAKLTSISILLCYYGNAYREQGYASQYSPWSCDIIGSYMGSKEGKSKDNMEVMNNAAKVVEGQRRVAEARDDDPIIPFGSLPTVSRFGVISRTPKSGYQMAGPGPAVNPSQGTSSPKHTAPTDYPFANGTGWGAASYAQPPQPQLGQRPVPEREQLKMELQQVNQQISKQSTQATQAGPGEWSSGGVSSQELSLELHHVEREIGKRTRQIALVSEGELKPSENGQAEHKMQREEHSLVLR</sequence>
<dbReference type="InterPro" id="IPR013083">
    <property type="entry name" value="Znf_RING/FYVE/PHD"/>
</dbReference>
<evidence type="ECO:0000256" key="8">
    <source>
        <dbReference type="ARBA" id="ARBA00022771"/>
    </source>
</evidence>
<accession>A0A6Q2ZFY9</accession>
<name>A0A6Q2ZFY9_ESOLU</name>
<feature type="compositionally biased region" description="Basic and acidic residues" evidence="12">
    <location>
        <begin position="949"/>
        <end position="973"/>
    </location>
</feature>
<dbReference type="Gene3D" id="4.10.1000.10">
    <property type="entry name" value="Zinc finger, CCCH-type"/>
    <property type="match status" value="1"/>
</dbReference>
<feature type="compositionally biased region" description="Low complexity" evidence="12">
    <location>
        <begin position="528"/>
        <end position="544"/>
    </location>
</feature>
<dbReference type="InterPro" id="IPR036855">
    <property type="entry name" value="Znf_CCCH_sf"/>
</dbReference>
<dbReference type="SUPFAM" id="SSF90229">
    <property type="entry name" value="CCCH zinc finger"/>
    <property type="match status" value="1"/>
</dbReference>
<dbReference type="SMART" id="SM00184">
    <property type="entry name" value="RING"/>
    <property type="match status" value="1"/>
</dbReference>
<dbReference type="InterPro" id="IPR001841">
    <property type="entry name" value="Znf_RING"/>
</dbReference>
<dbReference type="InterPro" id="IPR000571">
    <property type="entry name" value="Znf_CCCH"/>
</dbReference>
<evidence type="ECO:0000256" key="10">
    <source>
        <dbReference type="ARBA" id="ARBA00022884"/>
    </source>
</evidence>
<feature type="zinc finger region" description="C3H1-type" evidence="11">
    <location>
        <begin position="415"/>
        <end position="443"/>
    </location>
</feature>
<feature type="compositionally biased region" description="Polar residues" evidence="12">
    <location>
        <begin position="841"/>
        <end position="850"/>
    </location>
</feature>
<keyword evidence="8 11" id="KW-0863">Zinc-finger</keyword>
<evidence type="ECO:0000256" key="2">
    <source>
        <dbReference type="ARBA" id="ARBA00004201"/>
    </source>
</evidence>
<comment type="catalytic activity">
    <reaction evidence="1">
        <text>S-ubiquitinyl-[E2 ubiquitin-conjugating enzyme]-L-cysteine + [acceptor protein]-L-lysine = [E2 ubiquitin-conjugating enzyme]-L-cysteine + N(6)-ubiquitinyl-[acceptor protein]-L-lysine.</text>
        <dbReference type="EC" id="2.3.2.27"/>
    </reaction>
</comment>
<dbReference type="GO" id="GO:0000932">
    <property type="term" value="C:P-body"/>
    <property type="evidence" value="ECO:0007669"/>
    <property type="project" value="UniProtKB-SubCell"/>
</dbReference>
<dbReference type="Gene3D" id="3.30.40.10">
    <property type="entry name" value="Zinc/RING finger domain, C3HC4 (zinc finger)"/>
    <property type="match status" value="1"/>
</dbReference>
<feature type="region of interest" description="Disordered" evidence="12">
    <location>
        <begin position="828"/>
        <end position="973"/>
    </location>
</feature>
<feature type="domain" description="C3H1-type" evidence="14">
    <location>
        <begin position="415"/>
        <end position="443"/>
    </location>
</feature>
<dbReference type="Gene3D" id="1.20.120.1790">
    <property type="match status" value="1"/>
</dbReference>
<evidence type="ECO:0000256" key="5">
    <source>
        <dbReference type="ARBA" id="ARBA00022490"/>
    </source>
</evidence>
<dbReference type="GO" id="GO:0035613">
    <property type="term" value="F:RNA stem-loop binding"/>
    <property type="evidence" value="ECO:0007669"/>
    <property type="project" value="TreeGrafter"/>
</dbReference>
<feature type="compositionally biased region" description="Pro residues" evidence="12">
    <location>
        <begin position="652"/>
        <end position="661"/>
    </location>
</feature>
<dbReference type="GO" id="GO:0000288">
    <property type="term" value="P:nuclear-transcribed mRNA catabolic process, deadenylation-dependent decay"/>
    <property type="evidence" value="ECO:0007669"/>
    <property type="project" value="TreeGrafter"/>
</dbReference>
<keyword evidence="5" id="KW-0963">Cytoplasm</keyword>
<keyword evidence="6" id="KW-0808">Transferase</keyword>
<dbReference type="GO" id="GO:0003729">
    <property type="term" value="F:mRNA binding"/>
    <property type="evidence" value="ECO:0007669"/>
    <property type="project" value="TreeGrafter"/>
</dbReference>
<evidence type="ECO:0000256" key="6">
    <source>
        <dbReference type="ARBA" id="ARBA00022679"/>
    </source>
</evidence>
<dbReference type="PROSITE" id="PS50103">
    <property type="entry name" value="ZF_C3H1"/>
    <property type="match status" value="1"/>
</dbReference>
<dbReference type="InterPro" id="IPR048575">
    <property type="entry name" value="Roquin_1_2-like_ROQ"/>
</dbReference>
<evidence type="ECO:0000256" key="1">
    <source>
        <dbReference type="ARBA" id="ARBA00000900"/>
    </source>
</evidence>
<reference evidence="15" key="4">
    <citation type="submission" date="2025-09" db="UniProtKB">
        <authorList>
            <consortium name="Ensembl"/>
        </authorList>
    </citation>
    <scope>IDENTIFICATION</scope>
</reference>
<dbReference type="AlphaFoldDB" id="A0A6Q2ZFY9"/>
<comment type="pathway">
    <text evidence="3">Protein modification; protein ubiquitination.</text>
</comment>
<evidence type="ECO:0000256" key="7">
    <source>
        <dbReference type="ARBA" id="ARBA00022723"/>
    </source>
</evidence>
<dbReference type="InterPro" id="IPR052249">
    <property type="entry name" value="Roquin_domain"/>
</dbReference>
<dbReference type="PROSITE" id="PS00518">
    <property type="entry name" value="ZF_RING_1"/>
    <property type="match status" value="1"/>
</dbReference>
<reference evidence="15" key="2">
    <citation type="submission" date="2020-02" db="EMBL/GenBank/DDBJ databases">
        <title>Esox lucius (northern pike) genome, fEsoLuc1, primary haplotype.</title>
        <authorList>
            <person name="Myers G."/>
            <person name="Karagic N."/>
            <person name="Meyer A."/>
            <person name="Pippel M."/>
            <person name="Reichard M."/>
            <person name="Winkler S."/>
            <person name="Tracey A."/>
            <person name="Sims Y."/>
            <person name="Howe K."/>
            <person name="Rhie A."/>
            <person name="Formenti G."/>
            <person name="Durbin R."/>
            <person name="Fedrigo O."/>
            <person name="Jarvis E.D."/>
        </authorList>
    </citation>
    <scope>NUCLEOTIDE SEQUENCE [LARGE SCALE GENOMIC DNA]</scope>
</reference>
<comment type="subcellular location">
    <subcellularLocation>
        <location evidence="2">Cytoplasm</location>
        <location evidence="2">P-body</location>
    </subcellularLocation>
</comment>
<dbReference type="FunFam" id="4.10.1000.10:FF:000004">
    <property type="entry name" value="roquin-1 isoform X2"/>
    <property type="match status" value="1"/>
</dbReference>
<dbReference type="GO" id="GO:0003725">
    <property type="term" value="F:double-stranded RNA binding"/>
    <property type="evidence" value="ECO:0007669"/>
    <property type="project" value="TreeGrafter"/>
</dbReference>
<dbReference type="GO" id="GO:0006511">
    <property type="term" value="P:ubiquitin-dependent protein catabolic process"/>
    <property type="evidence" value="ECO:0007669"/>
    <property type="project" value="TreeGrafter"/>
</dbReference>
<evidence type="ECO:0000256" key="9">
    <source>
        <dbReference type="ARBA" id="ARBA00022833"/>
    </source>
</evidence>
<keyword evidence="10" id="KW-0694">RNA-binding</keyword>
<dbReference type="GO" id="GO:0008270">
    <property type="term" value="F:zinc ion binding"/>
    <property type="evidence" value="ECO:0007669"/>
    <property type="project" value="UniProtKB-KW"/>
</dbReference>
<keyword evidence="16" id="KW-1185">Reference proteome</keyword>
<dbReference type="PROSITE" id="PS50089">
    <property type="entry name" value="ZF_RING_2"/>
    <property type="match status" value="1"/>
</dbReference>
<evidence type="ECO:0000313" key="15">
    <source>
        <dbReference type="Ensembl" id="ENSELUP00000077439.2"/>
    </source>
</evidence>
<dbReference type="GO" id="GO:0010494">
    <property type="term" value="C:cytoplasmic stress granule"/>
    <property type="evidence" value="ECO:0007669"/>
    <property type="project" value="TreeGrafter"/>
</dbReference>
<dbReference type="Ensembl" id="ENSELUT00000075185.2">
    <property type="protein sequence ID" value="ENSELUP00000077439.2"/>
    <property type="gene ID" value="ENSELUG00000003477.3"/>
</dbReference>
<feature type="compositionally biased region" description="Basic and acidic residues" evidence="12">
    <location>
        <begin position="927"/>
        <end position="938"/>
    </location>
</feature>
<dbReference type="InterPro" id="IPR041523">
    <property type="entry name" value="ROQ_II"/>
</dbReference>
<keyword evidence="7 11" id="KW-0479">Metal-binding</keyword>
<dbReference type="FunFam" id="1.20.120.1790:FF:000001">
    <property type="entry name" value="roquin-1 isoform X1"/>
    <property type="match status" value="1"/>
</dbReference>
<keyword evidence="9 11" id="KW-0862">Zinc</keyword>
<dbReference type="Pfam" id="PF21206">
    <property type="entry name" value="Roquin_1_2-like_ROQ"/>
    <property type="match status" value="1"/>
</dbReference>
<reference evidence="16" key="1">
    <citation type="journal article" date="2014" name="PLoS ONE">
        <title>The genome and linkage map of the northern pike (Esox lucius): conserved synteny revealed between the salmonid sister group and the Neoteleostei.</title>
        <authorList>
            <person name="Rondeau E.B."/>
            <person name="Minkley D.R."/>
            <person name="Leong J.S."/>
            <person name="Messmer A.M."/>
            <person name="Jantzen J.R."/>
            <person name="von Schalburg K.R."/>
            <person name="Lemon C."/>
            <person name="Bird N.H."/>
            <person name="Koop B.F."/>
        </authorList>
    </citation>
    <scope>NUCLEOTIDE SEQUENCE</scope>
</reference>
<evidence type="ECO:0000256" key="12">
    <source>
        <dbReference type="SAM" id="MobiDB-lite"/>
    </source>
</evidence>
<dbReference type="GO" id="GO:0061630">
    <property type="term" value="F:ubiquitin protein ligase activity"/>
    <property type="evidence" value="ECO:0007669"/>
    <property type="project" value="UniProtKB-EC"/>
</dbReference>
<dbReference type="Pfam" id="PF14634">
    <property type="entry name" value="zf-RING_5"/>
    <property type="match status" value="1"/>
</dbReference>
<feature type="domain" description="RING-type" evidence="13">
    <location>
        <begin position="14"/>
        <end position="54"/>
    </location>
</feature>
<protein>
    <recommendedName>
        <fullName evidence="4">RING-type E3 ubiquitin transferase</fullName>
        <ecNumber evidence="4">2.3.2.27</ecNumber>
    </recommendedName>
</protein>
<dbReference type="Bgee" id="ENSELUG00000003477">
    <property type="expression patterns" value="Expressed in liver and 14 other cell types or tissues"/>
</dbReference>
<feature type="region of interest" description="Disordered" evidence="12">
    <location>
        <begin position="515"/>
        <end position="574"/>
    </location>
</feature>
<dbReference type="GeneTree" id="ENSGT00940000157143"/>